<dbReference type="Proteomes" id="UP000035740">
    <property type="component" value="Unassembled WGS sequence"/>
</dbReference>
<gene>
    <name evidence="2" type="ORF">BVRB_035230</name>
</gene>
<feature type="region of interest" description="Disordered" evidence="1">
    <location>
        <begin position="1"/>
        <end position="53"/>
    </location>
</feature>
<protein>
    <submittedName>
        <fullName evidence="2">Uncharacterized protein</fullName>
    </submittedName>
</protein>
<organism evidence="2 3">
    <name type="scientific">Beta vulgaris subsp. vulgaris</name>
    <name type="common">Beet</name>
    <dbReference type="NCBI Taxonomy" id="3555"/>
    <lineage>
        <taxon>Eukaryota</taxon>
        <taxon>Viridiplantae</taxon>
        <taxon>Streptophyta</taxon>
        <taxon>Embryophyta</taxon>
        <taxon>Tracheophyta</taxon>
        <taxon>Spermatophyta</taxon>
        <taxon>Magnoliopsida</taxon>
        <taxon>eudicotyledons</taxon>
        <taxon>Gunneridae</taxon>
        <taxon>Pentapetalae</taxon>
        <taxon>Caryophyllales</taxon>
        <taxon>Chenopodiaceae</taxon>
        <taxon>Betoideae</taxon>
        <taxon>Beta</taxon>
    </lineage>
</organism>
<sequence>MSDEAQNVDEESDTSVKAQNIDERSITSDEVQQVDDGSCTSNEALSSDSRTSTVCDPVVPALISPECSEPIIAPHLLSSTIACSVNGDCSKTTSCQLTMTTIETSCTSGEPALLDDTNEAPYSDLELSESLTPTACAPLDDINESELQPSVALTSTCCDSALRDITDEPQQPDFPP</sequence>
<reference evidence="2 3" key="1">
    <citation type="journal article" date="2014" name="Nature">
        <title>The genome of the recently domesticated crop plant sugar beet (Beta vulgaris).</title>
        <authorList>
            <person name="Dohm J.C."/>
            <person name="Minoche A.E."/>
            <person name="Holtgrawe D."/>
            <person name="Capella-Gutierrez S."/>
            <person name="Zakrzewski F."/>
            <person name="Tafer H."/>
            <person name="Rupp O."/>
            <person name="Sorensen T.R."/>
            <person name="Stracke R."/>
            <person name="Reinhardt R."/>
            <person name="Goesmann A."/>
            <person name="Kraft T."/>
            <person name="Schulz B."/>
            <person name="Stadler P.F."/>
            <person name="Schmidt T."/>
            <person name="Gabaldon T."/>
            <person name="Lehrach H."/>
            <person name="Weisshaar B."/>
            <person name="Himmelbauer H."/>
        </authorList>
    </citation>
    <scope>NUCLEOTIDE SEQUENCE [LARGE SCALE GENOMIC DNA]</scope>
    <source>
        <tissue evidence="2">Taproot</tissue>
    </source>
</reference>
<name>A0A0J7YQV8_BETVV</name>
<dbReference type="EMBL" id="KQ107520">
    <property type="protein sequence ID" value="KMS65513.1"/>
    <property type="molecule type" value="Genomic_DNA"/>
</dbReference>
<keyword evidence="3" id="KW-1185">Reference proteome</keyword>
<accession>A0A0J7YQV8</accession>
<evidence type="ECO:0000313" key="2">
    <source>
        <dbReference type="EMBL" id="KMS65513.1"/>
    </source>
</evidence>
<evidence type="ECO:0000313" key="3">
    <source>
        <dbReference type="Proteomes" id="UP000035740"/>
    </source>
</evidence>
<feature type="compositionally biased region" description="Polar residues" evidence="1">
    <location>
        <begin position="38"/>
        <end position="53"/>
    </location>
</feature>
<evidence type="ECO:0000256" key="1">
    <source>
        <dbReference type="SAM" id="MobiDB-lite"/>
    </source>
</evidence>
<feature type="non-terminal residue" evidence="2">
    <location>
        <position position="176"/>
    </location>
</feature>
<proteinExistence type="predicted"/>
<feature type="compositionally biased region" description="Acidic residues" evidence="1">
    <location>
        <begin position="1"/>
        <end position="13"/>
    </location>
</feature>
<dbReference type="Gramene" id="KMS65513">
    <property type="protein sequence ID" value="KMS65513"/>
    <property type="gene ID" value="BVRB_035230"/>
</dbReference>
<dbReference type="AlphaFoldDB" id="A0A0J7YQV8"/>